<sequence>MQTMQIGSKWASLRWRGAGESESDPLLDTHICWKVPRDADIDPPIQTLCLLAGGVTTLIFMLLGAKAATSLFTLPAIPENMETHGSPQLQNGPGRSLTPARSQAICRSTVGVKENPVSGRVLIRVSIRFRPAIPSRKITLFLRPWASCENTALGEDALKLNTHPGSCSSGDDGLHASPRQHQQNLGLFSNAAKSVPSQILGSRSEFRVLQPTVGWTHVEPHLVINRASKTRVHQNHPNHVCTRYSERLDPDP</sequence>
<evidence type="ECO:0000313" key="2">
    <source>
        <dbReference type="EMBL" id="CAN65799.1"/>
    </source>
</evidence>
<accession>A5BLP0</accession>
<evidence type="ECO:0000256" key="1">
    <source>
        <dbReference type="SAM" id="MobiDB-lite"/>
    </source>
</evidence>
<protein>
    <submittedName>
        <fullName evidence="2">Uncharacterized protein</fullName>
    </submittedName>
</protein>
<dbReference type="AlphaFoldDB" id="A5BLP0"/>
<organism evidence="2">
    <name type="scientific">Vitis vinifera</name>
    <name type="common">Grape</name>
    <dbReference type="NCBI Taxonomy" id="29760"/>
    <lineage>
        <taxon>Eukaryota</taxon>
        <taxon>Viridiplantae</taxon>
        <taxon>Streptophyta</taxon>
        <taxon>Embryophyta</taxon>
        <taxon>Tracheophyta</taxon>
        <taxon>Spermatophyta</taxon>
        <taxon>Magnoliopsida</taxon>
        <taxon>eudicotyledons</taxon>
        <taxon>Gunneridae</taxon>
        <taxon>Pentapetalae</taxon>
        <taxon>rosids</taxon>
        <taxon>Vitales</taxon>
        <taxon>Vitaceae</taxon>
        <taxon>Viteae</taxon>
        <taxon>Vitis</taxon>
    </lineage>
</organism>
<proteinExistence type="predicted"/>
<reference evidence="2" key="1">
    <citation type="journal article" date="2007" name="PLoS ONE">
        <title>The first genome sequence of an elite grapevine cultivar (Pinot noir Vitis vinifera L.): coping with a highly heterozygous genome.</title>
        <authorList>
            <person name="Velasco R."/>
            <person name="Zharkikh A."/>
            <person name="Troggio M."/>
            <person name="Cartwright D.A."/>
            <person name="Cestaro A."/>
            <person name="Pruss D."/>
            <person name="Pindo M."/>
            <person name="FitzGerald L.M."/>
            <person name="Vezzulli S."/>
            <person name="Reid J."/>
            <person name="Malacarne G."/>
            <person name="Iliev D."/>
            <person name="Coppola G."/>
            <person name="Wardell B."/>
            <person name="Micheletti D."/>
            <person name="Macalma T."/>
            <person name="Facci M."/>
            <person name="Mitchell J.T."/>
            <person name="Perazzolli M."/>
            <person name="Eldredge G."/>
            <person name="Gatto P."/>
            <person name="Oyzerski R."/>
            <person name="Moretto M."/>
            <person name="Gutin N."/>
            <person name="Stefanini M."/>
            <person name="Chen Y."/>
            <person name="Segala C."/>
            <person name="Davenport C."/>
            <person name="Dematte L."/>
            <person name="Mraz A."/>
            <person name="Battilana J."/>
            <person name="Stormo K."/>
            <person name="Costa F."/>
            <person name="Tao Q."/>
            <person name="Si-Ammour A."/>
            <person name="Harkins T."/>
            <person name="Lackey A."/>
            <person name="Perbost C."/>
            <person name="Taillon B."/>
            <person name="Stella A."/>
            <person name="Solovyev V."/>
            <person name="Fawcett J.A."/>
            <person name="Sterck L."/>
            <person name="Vandepoele K."/>
            <person name="Grando S.M."/>
            <person name="Toppo S."/>
            <person name="Moser C."/>
            <person name="Lanchbury J."/>
            <person name="Bogden R."/>
            <person name="Skolnick M."/>
            <person name="Sgaramella V."/>
            <person name="Bhatnagar S.K."/>
            <person name="Fontana P."/>
            <person name="Gutin A."/>
            <person name="Van de Peer Y."/>
            <person name="Salamini F."/>
            <person name="Viola R."/>
        </authorList>
    </citation>
    <scope>NUCLEOTIDE SEQUENCE</scope>
</reference>
<gene>
    <name evidence="2" type="ORF">VITISV_014907</name>
</gene>
<feature type="region of interest" description="Disordered" evidence="1">
    <location>
        <begin position="229"/>
        <end position="252"/>
    </location>
</feature>
<dbReference type="EMBL" id="AM463797">
    <property type="protein sequence ID" value="CAN65799.1"/>
    <property type="molecule type" value="Genomic_DNA"/>
</dbReference>
<name>A5BLP0_VITVI</name>